<dbReference type="Proteomes" id="UP001151760">
    <property type="component" value="Unassembled WGS sequence"/>
</dbReference>
<protein>
    <submittedName>
        <fullName evidence="2">RNA-directed DNA polymerase, eukaryota</fullName>
    </submittedName>
</protein>
<dbReference type="EMBL" id="BQNB010020453">
    <property type="protein sequence ID" value="GJT96114.1"/>
    <property type="molecule type" value="Genomic_DNA"/>
</dbReference>
<reference evidence="2" key="1">
    <citation type="journal article" date="2022" name="Int. J. Mol. Sci.">
        <title>Draft Genome of Tanacetum Coccineum: Genomic Comparison of Closely Related Tanacetum-Family Plants.</title>
        <authorList>
            <person name="Yamashiro T."/>
            <person name="Shiraishi A."/>
            <person name="Nakayama K."/>
            <person name="Satake H."/>
        </authorList>
    </citation>
    <scope>NUCLEOTIDE SEQUENCE</scope>
</reference>
<gene>
    <name evidence="2" type="ORF">Tco_1091632</name>
</gene>
<proteinExistence type="predicted"/>
<name>A0ABQ5I7L0_9ASTR</name>
<keyword evidence="2" id="KW-0695">RNA-directed DNA polymerase</keyword>
<dbReference type="PANTHER" id="PTHR33116">
    <property type="entry name" value="REVERSE TRANSCRIPTASE ZINC-BINDING DOMAIN-CONTAINING PROTEIN-RELATED-RELATED"/>
    <property type="match status" value="1"/>
</dbReference>
<sequence>MESLRRNFFNGIKRSEKKMVWIRWEKLLASKKNEGLGQSLWSSFFIKAIHGDKGAIDNPNYSSRTSIWLDLIREFLLLCHKGISVAEKMGHSFLNHSFCRLPEEELKTSNTGIYSEVPTRWVKMVPVKINILAWKINLDGLPTRLNLSSRGVEILSILCHICNEVVESSSHIFFSCSFARQVLANLCRWWELDYSPMNSYSEWLSWVSNIRLSKSKKEILEGICYVTWWLIWLFRNQCVFGSSQPRRDLIFDNIVQMSFYGFLIVVNPR</sequence>
<dbReference type="PANTHER" id="PTHR33116:SF78">
    <property type="entry name" value="OS12G0587133 PROTEIN"/>
    <property type="match status" value="1"/>
</dbReference>
<feature type="domain" description="Reverse transcriptase zinc-binding" evidence="1">
    <location>
        <begin position="119"/>
        <end position="182"/>
    </location>
</feature>
<organism evidence="2 3">
    <name type="scientific">Tanacetum coccineum</name>
    <dbReference type="NCBI Taxonomy" id="301880"/>
    <lineage>
        <taxon>Eukaryota</taxon>
        <taxon>Viridiplantae</taxon>
        <taxon>Streptophyta</taxon>
        <taxon>Embryophyta</taxon>
        <taxon>Tracheophyta</taxon>
        <taxon>Spermatophyta</taxon>
        <taxon>Magnoliopsida</taxon>
        <taxon>eudicotyledons</taxon>
        <taxon>Gunneridae</taxon>
        <taxon>Pentapetalae</taxon>
        <taxon>asterids</taxon>
        <taxon>campanulids</taxon>
        <taxon>Asterales</taxon>
        <taxon>Asteraceae</taxon>
        <taxon>Asteroideae</taxon>
        <taxon>Anthemideae</taxon>
        <taxon>Anthemidinae</taxon>
        <taxon>Tanacetum</taxon>
    </lineage>
</organism>
<reference evidence="2" key="2">
    <citation type="submission" date="2022-01" db="EMBL/GenBank/DDBJ databases">
        <authorList>
            <person name="Yamashiro T."/>
            <person name="Shiraishi A."/>
            <person name="Satake H."/>
            <person name="Nakayama K."/>
        </authorList>
    </citation>
    <scope>NUCLEOTIDE SEQUENCE</scope>
</reference>
<dbReference type="Pfam" id="PF13966">
    <property type="entry name" value="zf-RVT"/>
    <property type="match status" value="1"/>
</dbReference>
<evidence type="ECO:0000313" key="2">
    <source>
        <dbReference type="EMBL" id="GJT96114.1"/>
    </source>
</evidence>
<comment type="caution">
    <text evidence="2">The sequence shown here is derived from an EMBL/GenBank/DDBJ whole genome shotgun (WGS) entry which is preliminary data.</text>
</comment>
<keyword evidence="2" id="KW-0548">Nucleotidyltransferase</keyword>
<keyword evidence="2" id="KW-0808">Transferase</keyword>
<accession>A0ABQ5I7L0</accession>
<keyword evidence="3" id="KW-1185">Reference proteome</keyword>
<evidence type="ECO:0000259" key="1">
    <source>
        <dbReference type="Pfam" id="PF13966"/>
    </source>
</evidence>
<evidence type="ECO:0000313" key="3">
    <source>
        <dbReference type="Proteomes" id="UP001151760"/>
    </source>
</evidence>
<dbReference type="GO" id="GO:0003964">
    <property type="term" value="F:RNA-directed DNA polymerase activity"/>
    <property type="evidence" value="ECO:0007669"/>
    <property type="project" value="UniProtKB-KW"/>
</dbReference>
<dbReference type="InterPro" id="IPR026960">
    <property type="entry name" value="RVT-Znf"/>
</dbReference>